<reference evidence="2 3" key="1">
    <citation type="journal article" date="2018" name="Nat. Biotechnol.">
        <title>A standardized bacterial taxonomy based on genome phylogeny substantially revises the tree of life.</title>
        <authorList>
            <person name="Parks D.H."/>
            <person name="Chuvochina M."/>
            <person name="Waite D.W."/>
            <person name="Rinke C."/>
            <person name="Skarshewski A."/>
            <person name="Chaumeil P.A."/>
            <person name="Hugenholtz P."/>
        </authorList>
    </citation>
    <scope>NUCLEOTIDE SEQUENCE [LARGE SCALE GENOMIC DNA]</scope>
    <source>
        <strain evidence="2">UBA9015</strain>
    </source>
</reference>
<protein>
    <recommendedName>
        <fullName evidence="4">Circumsporozoite protein</fullName>
    </recommendedName>
</protein>
<feature type="signal peptide" evidence="1">
    <location>
        <begin position="1"/>
        <end position="22"/>
    </location>
</feature>
<gene>
    <name evidence="2" type="ORF">DEP91_08950</name>
</gene>
<evidence type="ECO:0000313" key="2">
    <source>
        <dbReference type="EMBL" id="HCB76287.1"/>
    </source>
</evidence>
<dbReference type="AlphaFoldDB" id="A0A3D0WBZ8"/>
<comment type="caution">
    <text evidence="2">The sequence shown here is derived from an EMBL/GenBank/DDBJ whole genome shotgun (WGS) entry which is preliminary data.</text>
</comment>
<evidence type="ECO:0008006" key="4">
    <source>
        <dbReference type="Google" id="ProtNLM"/>
    </source>
</evidence>
<proteinExistence type="predicted"/>
<feature type="chain" id="PRO_5017573005" description="Circumsporozoite protein" evidence="1">
    <location>
        <begin position="23"/>
        <end position="78"/>
    </location>
</feature>
<dbReference type="Proteomes" id="UP000262699">
    <property type="component" value="Unassembled WGS sequence"/>
</dbReference>
<evidence type="ECO:0000256" key="1">
    <source>
        <dbReference type="SAM" id="SignalP"/>
    </source>
</evidence>
<dbReference type="EMBL" id="DOYJ01000247">
    <property type="protein sequence ID" value="HCB76287.1"/>
    <property type="molecule type" value="Genomic_DNA"/>
</dbReference>
<evidence type="ECO:0000313" key="3">
    <source>
        <dbReference type="Proteomes" id="UP000262699"/>
    </source>
</evidence>
<dbReference type="PROSITE" id="PS51257">
    <property type="entry name" value="PROKAR_LIPOPROTEIN"/>
    <property type="match status" value="1"/>
</dbReference>
<accession>A0A3D0WBZ8</accession>
<keyword evidence="1" id="KW-0732">Signal</keyword>
<name>A0A3D0WBZ8_9SPHN</name>
<sequence length="78" mass="7899">MKSRYFLALPPIALLAACGGTATDQTATTTNTGNVILNDAQANYSFENDAVLNTAADDAAAMNAMGNDMNGAAPANGM</sequence>
<organism evidence="2 3">
    <name type="scientific">Sphingomonas bacterium</name>
    <dbReference type="NCBI Taxonomy" id="1895847"/>
    <lineage>
        <taxon>Bacteria</taxon>
        <taxon>Pseudomonadati</taxon>
        <taxon>Pseudomonadota</taxon>
        <taxon>Alphaproteobacteria</taxon>
        <taxon>Sphingomonadales</taxon>
        <taxon>Sphingomonadaceae</taxon>
        <taxon>Sphingomonas</taxon>
    </lineage>
</organism>